<name>C7NEX4_KYTSD</name>
<dbReference type="RefSeq" id="WP_012802213.1">
    <property type="nucleotide sequence ID" value="NC_013169.1"/>
</dbReference>
<evidence type="ECO:0008006" key="4">
    <source>
        <dbReference type="Google" id="ProtNLM"/>
    </source>
</evidence>
<sequence length="274" mass="29067">MTGQALGQVVWDELKTLSKENMKGVAAHIEAAYLFLDEDLDAALAHAETASRRAGRVASAREALGTVHYAREEWGDALRELRTATRLAGTSHLLPLMADCQRGLGRPEKALELGESREASRLGAESLVEMAIVLSGAHRDLGELDQSVAMLATPAQRIKPTDPAAGRLWFAYAEALAALGRPEAEEWYGRAASVGETGAPPVPPEEDGVFYDLEDFAPAEATVAPGQGEQDADGRESEVPTEEPQESAPAPADDAQGPHDPRVGGDQGPGSNDR</sequence>
<dbReference type="Gene3D" id="1.25.40.10">
    <property type="entry name" value="Tetratricopeptide repeat domain"/>
    <property type="match status" value="1"/>
</dbReference>
<feature type="region of interest" description="Disordered" evidence="1">
    <location>
        <begin position="215"/>
        <end position="274"/>
    </location>
</feature>
<evidence type="ECO:0000313" key="2">
    <source>
        <dbReference type="EMBL" id="ACV05798.1"/>
    </source>
</evidence>
<accession>C7NEX4</accession>
<reference evidence="2 3" key="1">
    <citation type="journal article" date="2009" name="Stand. Genomic Sci.">
        <title>Complete genome sequence of Kytococcus sedentarius type strain (541).</title>
        <authorList>
            <person name="Sims D."/>
            <person name="Brettin T."/>
            <person name="Detter J.C."/>
            <person name="Han C."/>
            <person name="Lapidus A."/>
            <person name="Copeland A."/>
            <person name="Glavina Del Rio T."/>
            <person name="Nolan M."/>
            <person name="Chen F."/>
            <person name="Lucas S."/>
            <person name="Tice H."/>
            <person name="Cheng J.F."/>
            <person name="Bruce D."/>
            <person name="Goodwin L."/>
            <person name="Pitluck S."/>
            <person name="Ovchinnikova G."/>
            <person name="Pati A."/>
            <person name="Ivanova N."/>
            <person name="Mavrommatis K."/>
            <person name="Chen A."/>
            <person name="Palaniappan K."/>
            <person name="D'haeseleer P."/>
            <person name="Chain P."/>
            <person name="Bristow J."/>
            <person name="Eisen J.A."/>
            <person name="Markowitz V."/>
            <person name="Hugenholtz P."/>
            <person name="Schneider S."/>
            <person name="Goker M."/>
            <person name="Pukall R."/>
            <person name="Kyrpides N.C."/>
            <person name="Klenk H.P."/>
        </authorList>
    </citation>
    <scope>NUCLEOTIDE SEQUENCE [LARGE SCALE GENOMIC DNA]</scope>
    <source>
        <strain evidence="3">ATCC 14392 / DSM 20547 / JCM 11482 / CCUG 33030 / NBRC 15357 / NCTC 11040 / CCM 314 / 541</strain>
    </source>
</reference>
<dbReference type="AlphaFoldDB" id="C7NEX4"/>
<dbReference type="InterPro" id="IPR011990">
    <property type="entry name" value="TPR-like_helical_dom_sf"/>
</dbReference>
<dbReference type="KEGG" id="kse:Ksed_07420"/>
<protein>
    <recommendedName>
        <fullName evidence="4">Tetratricopeptide repeat protein</fullName>
    </recommendedName>
</protein>
<dbReference type="EMBL" id="CP001686">
    <property type="protein sequence ID" value="ACV05798.1"/>
    <property type="molecule type" value="Genomic_DNA"/>
</dbReference>
<proteinExistence type="predicted"/>
<dbReference type="Proteomes" id="UP000006666">
    <property type="component" value="Chromosome"/>
</dbReference>
<dbReference type="STRING" id="478801.Ksed_07420"/>
<evidence type="ECO:0000256" key="1">
    <source>
        <dbReference type="SAM" id="MobiDB-lite"/>
    </source>
</evidence>
<dbReference type="SUPFAM" id="SSF48452">
    <property type="entry name" value="TPR-like"/>
    <property type="match status" value="1"/>
</dbReference>
<evidence type="ECO:0000313" key="3">
    <source>
        <dbReference type="Proteomes" id="UP000006666"/>
    </source>
</evidence>
<dbReference type="eggNOG" id="COG0457">
    <property type="taxonomic scope" value="Bacteria"/>
</dbReference>
<gene>
    <name evidence="2" type="ordered locus">Ksed_07420</name>
</gene>
<organism evidence="2 3">
    <name type="scientific">Kytococcus sedentarius (strain ATCC 14392 / DSM 20547 / JCM 11482 / CCUG 33030 / NBRC 15357 / NCTC 11040 / CCM 314 / 541)</name>
    <name type="common">Micrococcus sedentarius</name>
    <dbReference type="NCBI Taxonomy" id="478801"/>
    <lineage>
        <taxon>Bacteria</taxon>
        <taxon>Bacillati</taxon>
        <taxon>Actinomycetota</taxon>
        <taxon>Actinomycetes</taxon>
        <taxon>Micrococcales</taxon>
        <taxon>Kytococcaceae</taxon>
        <taxon>Kytococcus</taxon>
    </lineage>
</organism>
<dbReference type="HOGENOM" id="CLU_026634_0_3_11"/>
<keyword evidence="3" id="KW-1185">Reference proteome</keyword>